<reference evidence="3" key="1">
    <citation type="journal article" date="2015" name="Int. J. Syst. Evol. Microbiol.">
        <title>Rhizobium oryzicola sp. nov., potential plant-growth-promoting endophytic bacteria isolated from rice roots.</title>
        <authorList>
            <person name="Zhang X.X."/>
            <person name="Gao J.S."/>
            <person name="Cao Y.H."/>
            <person name="Sheirdil R.A."/>
            <person name="Wang X.C."/>
            <person name="Zhang L."/>
        </authorList>
    </citation>
    <scope>NUCLEOTIDE SEQUENCE</scope>
    <source>
        <strain evidence="3">05753</strain>
    </source>
</reference>
<organism evidence="3 4">
    <name type="scientific">Rhizobium oryzicola</name>
    <dbReference type="NCBI Taxonomy" id="1232668"/>
    <lineage>
        <taxon>Bacteria</taxon>
        <taxon>Pseudomonadati</taxon>
        <taxon>Pseudomonadota</taxon>
        <taxon>Alphaproteobacteria</taxon>
        <taxon>Hyphomicrobiales</taxon>
        <taxon>Rhizobiaceae</taxon>
        <taxon>Rhizobium/Agrobacterium group</taxon>
        <taxon>Rhizobium</taxon>
    </lineage>
</organism>
<comment type="caution">
    <text evidence="3">The sequence shown here is derived from an EMBL/GenBank/DDBJ whole genome shotgun (WGS) entry which is preliminary data.</text>
</comment>
<dbReference type="EC" id="3.4.23.-" evidence="3"/>
<name>A0ABT8SSE0_9HYPH</name>
<accession>A0ABT8SSE0</accession>
<sequence>MLVRNLLIFGLSAAAMSQIPAVMGWTEQKRAPAEQASLAQPSPANPTKPSVASGTSVIAADRTGHFRATFRINGKPVDGLVDTGASMIALNESTARRLGFGGNALDFRYDVDTANGRTKAAKVTLDRVELDDVRVRDVQALVLKDEALSSSLIGMSFLKKLASYSVQDGTLRLKQ</sequence>
<proteinExistence type="predicted"/>
<dbReference type="EMBL" id="JAUKWQ010000001">
    <property type="protein sequence ID" value="MDO1580642.1"/>
    <property type="molecule type" value="Genomic_DNA"/>
</dbReference>
<dbReference type="InterPro" id="IPR034122">
    <property type="entry name" value="Retropepsin-like_bacterial"/>
</dbReference>
<feature type="chain" id="PRO_5046588061" evidence="2">
    <location>
        <begin position="18"/>
        <end position="175"/>
    </location>
</feature>
<dbReference type="InterPro" id="IPR001969">
    <property type="entry name" value="Aspartic_peptidase_AS"/>
</dbReference>
<feature type="signal peptide" evidence="2">
    <location>
        <begin position="1"/>
        <end position="17"/>
    </location>
</feature>
<feature type="compositionally biased region" description="Polar residues" evidence="1">
    <location>
        <begin position="37"/>
        <end position="55"/>
    </location>
</feature>
<keyword evidence="3" id="KW-0645">Protease</keyword>
<dbReference type="Gene3D" id="2.40.70.10">
    <property type="entry name" value="Acid Proteases"/>
    <property type="match status" value="1"/>
</dbReference>
<dbReference type="NCBIfam" id="TIGR02281">
    <property type="entry name" value="clan_AA_DTGA"/>
    <property type="match status" value="1"/>
</dbReference>
<dbReference type="GO" id="GO:0006508">
    <property type="term" value="P:proteolysis"/>
    <property type="evidence" value="ECO:0007669"/>
    <property type="project" value="UniProtKB-KW"/>
</dbReference>
<keyword evidence="4" id="KW-1185">Reference proteome</keyword>
<dbReference type="Pfam" id="PF13975">
    <property type="entry name" value="gag-asp_proteas"/>
    <property type="match status" value="1"/>
</dbReference>
<protein>
    <submittedName>
        <fullName evidence="3">TIGR02281 family clan AA aspartic protease</fullName>
        <ecNumber evidence="3">3.4.23.-</ecNumber>
    </submittedName>
</protein>
<dbReference type="RefSeq" id="WP_302074804.1">
    <property type="nucleotide sequence ID" value="NZ_JAUKWQ010000001.1"/>
</dbReference>
<dbReference type="SUPFAM" id="SSF50630">
    <property type="entry name" value="Acid proteases"/>
    <property type="match status" value="1"/>
</dbReference>
<dbReference type="GO" id="GO:0008233">
    <property type="term" value="F:peptidase activity"/>
    <property type="evidence" value="ECO:0007669"/>
    <property type="project" value="UniProtKB-KW"/>
</dbReference>
<evidence type="ECO:0000256" key="2">
    <source>
        <dbReference type="SAM" id="SignalP"/>
    </source>
</evidence>
<evidence type="ECO:0000313" key="3">
    <source>
        <dbReference type="EMBL" id="MDO1580642.1"/>
    </source>
</evidence>
<dbReference type="Proteomes" id="UP001169006">
    <property type="component" value="Unassembled WGS sequence"/>
</dbReference>
<dbReference type="PROSITE" id="PS00141">
    <property type="entry name" value="ASP_PROTEASE"/>
    <property type="match status" value="1"/>
</dbReference>
<dbReference type="CDD" id="cd05483">
    <property type="entry name" value="retropepsin_like_bacteria"/>
    <property type="match status" value="1"/>
</dbReference>
<evidence type="ECO:0000313" key="4">
    <source>
        <dbReference type="Proteomes" id="UP001169006"/>
    </source>
</evidence>
<reference evidence="3" key="2">
    <citation type="submission" date="2023-07" db="EMBL/GenBank/DDBJ databases">
        <authorList>
            <person name="Sun H."/>
        </authorList>
    </citation>
    <scope>NUCLEOTIDE SEQUENCE</scope>
    <source>
        <strain evidence="3">05753</strain>
    </source>
</reference>
<dbReference type="InterPro" id="IPR011969">
    <property type="entry name" value="Clan_AA_Asp_peptidase_C"/>
</dbReference>
<keyword evidence="3" id="KW-0378">Hydrolase</keyword>
<gene>
    <name evidence="3" type="ORF">Q2T52_00895</name>
</gene>
<evidence type="ECO:0000256" key="1">
    <source>
        <dbReference type="SAM" id="MobiDB-lite"/>
    </source>
</evidence>
<keyword evidence="2" id="KW-0732">Signal</keyword>
<dbReference type="InterPro" id="IPR021109">
    <property type="entry name" value="Peptidase_aspartic_dom_sf"/>
</dbReference>
<feature type="region of interest" description="Disordered" evidence="1">
    <location>
        <begin position="33"/>
        <end position="55"/>
    </location>
</feature>